<dbReference type="Proteomes" id="UP000006620">
    <property type="component" value="Chromosome"/>
</dbReference>
<feature type="transmembrane region" description="Helical" evidence="5">
    <location>
        <begin position="321"/>
        <end position="341"/>
    </location>
</feature>
<dbReference type="RefSeq" id="WP_013914391.1">
    <property type="nucleotide sequence ID" value="NC_015690.1"/>
</dbReference>
<reference evidence="8" key="1">
    <citation type="submission" date="2011-06" db="EMBL/GenBank/DDBJ databases">
        <title>Complete genome sequence of Paenibacillus mucilaginosus KNP414.</title>
        <authorList>
            <person name="Wang J."/>
            <person name="Hu S."/>
            <person name="Hu X."/>
            <person name="Zhang B."/>
            <person name="Dong D."/>
            <person name="Zhang S."/>
            <person name="Zhao K."/>
            <person name="Wu D."/>
        </authorList>
    </citation>
    <scope>NUCLEOTIDE SEQUENCE [LARGE SCALE GENOMIC DNA]</scope>
    <source>
        <strain evidence="8">KNP414</strain>
    </source>
</reference>
<feature type="transmembrane region" description="Helical" evidence="5">
    <location>
        <begin position="260"/>
        <end position="277"/>
    </location>
</feature>
<feature type="transmembrane region" description="Helical" evidence="5">
    <location>
        <begin position="29"/>
        <end position="47"/>
    </location>
</feature>
<evidence type="ECO:0000313" key="7">
    <source>
        <dbReference type="EMBL" id="AEI39225.1"/>
    </source>
</evidence>
<comment type="subcellular location">
    <subcellularLocation>
        <location evidence="1">Membrane</location>
        <topology evidence="1">Multi-pass membrane protein</topology>
    </subcellularLocation>
</comment>
<dbReference type="Gene3D" id="1.25.40.10">
    <property type="entry name" value="Tetratricopeptide repeat domain"/>
    <property type="match status" value="1"/>
</dbReference>
<evidence type="ECO:0000256" key="4">
    <source>
        <dbReference type="ARBA" id="ARBA00023136"/>
    </source>
</evidence>
<feature type="transmembrane region" description="Helical" evidence="5">
    <location>
        <begin position="518"/>
        <end position="538"/>
    </location>
</feature>
<evidence type="ECO:0000313" key="8">
    <source>
        <dbReference type="Proteomes" id="UP000006620"/>
    </source>
</evidence>
<feature type="transmembrane region" description="Helical" evidence="5">
    <location>
        <begin position="213"/>
        <end position="231"/>
    </location>
</feature>
<gene>
    <name evidence="7" type="ordered locus">KNP414_00621</name>
</gene>
<dbReference type="PANTHER" id="PTHR37422">
    <property type="entry name" value="TEICHURONIC ACID BIOSYNTHESIS PROTEIN TUAE"/>
    <property type="match status" value="1"/>
</dbReference>
<reference evidence="7 8" key="2">
    <citation type="journal article" date="2013" name="Genome Announc.">
        <title>Genome Sequence of Growth-Improving Paenibacillus mucilaginosus Strain KNP414.</title>
        <authorList>
            <person name="Lu J.J."/>
            <person name="Wang J.F."/>
            <person name="Hu X.F."/>
        </authorList>
    </citation>
    <scope>NUCLEOTIDE SEQUENCE [LARGE SCALE GENOMIC DNA]</scope>
    <source>
        <strain evidence="7 8">KNP414</strain>
    </source>
</reference>
<dbReference type="HOGENOM" id="CLU_011929_0_0_9"/>
<dbReference type="Pfam" id="PF04932">
    <property type="entry name" value="Wzy_C"/>
    <property type="match status" value="1"/>
</dbReference>
<proteinExistence type="predicted"/>
<dbReference type="EMBL" id="CP002869">
    <property type="protein sequence ID" value="AEI39225.1"/>
    <property type="molecule type" value="Genomic_DNA"/>
</dbReference>
<dbReference type="AlphaFoldDB" id="F8FQG4"/>
<feature type="transmembrane region" description="Helical" evidence="5">
    <location>
        <begin position="147"/>
        <end position="168"/>
    </location>
</feature>
<evidence type="ECO:0000256" key="3">
    <source>
        <dbReference type="ARBA" id="ARBA00022989"/>
    </source>
</evidence>
<evidence type="ECO:0000256" key="1">
    <source>
        <dbReference type="ARBA" id="ARBA00004141"/>
    </source>
</evidence>
<evidence type="ECO:0000256" key="5">
    <source>
        <dbReference type="SAM" id="Phobius"/>
    </source>
</evidence>
<feature type="domain" description="O-antigen ligase-related" evidence="6">
    <location>
        <begin position="244"/>
        <end position="470"/>
    </location>
</feature>
<dbReference type="InterPro" id="IPR007016">
    <property type="entry name" value="O-antigen_ligase-rel_domated"/>
</dbReference>
<dbReference type="GO" id="GO:0016020">
    <property type="term" value="C:membrane"/>
    <property type="evidence" value="ECO:0007669"/>
    <property type="project" value="UniProtKB-SubCell"/>
</dbReference>
<evidence type="ECO:0000259" key="6">
    <source>
        <dbReference type="Pfam" id="PF04932"/>
    </source>
</evidence>
<dbReference type="PANTHER" id="PTHR37422:SF13">
    <property type="entry name" value="LIPOPOLYSACCHARIDE BIOSYNTHESIS PROTEIN PA4999-RELATED"/>
    <property type="match status" value="1"/>
</dbReference>
<feature type="transmembrane region" description="Helical" evidence="5">
    <location>
        <begin position="121"/>
        <end position="140"/>
    </location>
</feature>
<dbReference type="InterPro" id="IPR051533">
    <property type="entry name" value="WaaL-like"/>
</dbReference>
<evidence type="ECO:0000256" key="2">
    <source>
        <dbReference type="ARBA" id="ARBA00022692"/>
    </source>
</evidence>
<feature type="transmembrane region" description="Helical" evidence="5">
    <location>
        <begin position="284"/>
        <end position="301"/>
    </location>
</feature>
<protein>
    <submittedName>
        <fullName evidence="7">O-antigen polymerase</fullName>
    </submittedName>
</protein>
<feature type="transmembrane region" description="Helical" evidence="5">
    <location>
        <begin position="361"/>
        <end position="379"/>
    </location>
</feature>
<name>F8FQG4_PAEMK</name>
<keyword evidence="2 5" id="KW-0812">Transmembrane</keyword>
<feature type="transmembrane region" description="Helical" evidence="5">
    <location>
        <begin position="90"/>
        <end position="109"/>
    </location>
</feature>
<keyword evidence="3 5" id="KW-1133">Transmembrane helix</keyword>
<keyword evidence="4 5" id="KW-0472">Membrane</keyword>
<feature type="transmembrane region" description="Helical" evidence="5">
    <location>
        <begin position="493"/>
        <end position="512"/>
    </location>
</feature>
<feature type="transmembrane region" description="Helical" evidence="5">
    <location>
        <begin position="62"/>
        <end position="83"/>
    </location>
</feature>
<organism evidence="7 8">
    <name type="scientific">Paenibacillus mucilaginosus (strain KNP414)</name>
    <dbReference type="NCBI Taxonomy" id="1036673"/>
    <lineage>
        <taxon>Bacteria</taxon>
        <taxon>Bacillati</taxon>
        <taxon>Bacillota</taxon>
        <taxon>Bacilli</taxon>
        <taxon>Bacillales</taxon>
        <taxon>Paenibacillaceae</taxon>
        <taxon>Paenibacillus</taxon>
    </lineage>
</organism>
<feature type="transmembrane region" description="Helical" evidence="5">
    <location>
        <begin position="238"/>
        <end position="254"/>
    </location>
</feature>
<dbReference type="KEGG" id="pms:KNP414_00621"/>
<accession>F8FQG4</accession>
<dbReference type="InterPro" id="IPR011990">
    <property type="entry name" value="TPR-like_helical_dom_sf"/>
</dbReference>
<dbReference type="PATRIC" id="fig|1036673.3.peg.549"/>
<sequence length="829" mass="94021">MSSKKKYYVPSYTGGKQALEDETDSKHSILFWILTAITAIILFWAPFQKGLFNGNNFDFERSIYSTLVWAGITLLLVAIYSYYQWNFRRLSDLLSIGIWLIPLSFIISLGSAASNYSATNMVYITTAYAAFFLVGFFIARSQSGSRILVHLIMASGYVIVWFGLMNWFGHKETAYNLVSWFAADMPTMKEYQDAIMADHNGVRLTSVFQYGNAYAAFLIAMLLCGLYIISTSKKRIETIYHGFMLVPVFISFFLTLSRGALVIIPVVFIVIMLIMAFNKQVTYLLHTLVLAVIALVVLSPITNVGVEQVKQYNGGLAAKGWLYLLAASVIFTAVTVLVNHLLRTKLEQKLERVTAARYSQFYIPAGSVLAGALGVFLLLGNTGILNLFPENIKQRIENINFQQNSVLERGTFYKDALKLYADYPVFGAGGGAWSAMYEKYQNNPYVSRQAHNFFLQYLVEVGTVGFIIFALILALVFYIFIRSYRKKTAEDSEGVYFVFFIAAVSLLIHSSLDFDLSFVYLGILLFLCLGAMNSIDEVEWKAPKEAIQKYKWAYPSVILVISLLYFFNSIQLLNGNRNFDAARAEASTNKNVNEIFTPLNKALSQHPGHPDYSAFKIDILYQLYNQTKDEKYYTEAVELTKQTLLKEPFHRSLIDRELHGLTVKERLAEALERTNQEIPNFHWDISLYEKSITLSTELGMNEREKKNEQQANAYWDQALNTYKQIEAKVAELAKLPEAQVQGRAFGVTAPISLALGEIHFYRGNYNEAENILRSSINGSLDEQVIVANIRWYLAALQKQDKNDQPLMDKLLAKDPTEKQKIESLVNAKL</sequence>
<feature type="transmembrane region" description="Helical" evidence="5">
    <location>
        <begin position="550"/>
        <end position="567"/>
    </location>
</feature>
<feature type="transmembrane region" description="Helical" evidence="5">
    <location>
        <begin position="454"/>
        <end position="481"/>
    </location>
</feature>